<evidence type="ECO:0000256" key="3">
    <source>
        <dbReference type="ARBA" id="ARBA00023163"/>
    </source>
</evidence>
<dbReference type="SUPFAM" id="SSF46689">
    <property type="entry name" value="Homeodomain-like"/>
    <property type="match status" value="1"/>
</dbReference>
<keyword evidence="4" id="KW-1133">Transmembrane helix</keyword>
<keyword evidence="7" id="KW-1185">Reference proteome</keyword>
<dbReference type="Gene3D" id="1.10.10.60">
    <property type="entry name" value="Homeodomain-like"/>
    <property type="match status" value="1"/>
</dbReference>
<evidence type="ECO:0000313" key="7">
    <source>
        <dbReference type="Proteomes" id="UP000231879"/>
    </source>
</evidence>
<feature type="transmembrane region" description="Helical" evidence="4">
    <location>
        <begin position="130"/>
        <end position="148"/>
    </location>
</feature>
<name>A0ABX4NQF8_9LEPT</name>
<reference evidence="6 7" key="1">
    <citation type="submission" date="2017-07" db="EMBL/GenBank/DDBJ databases">
        <title>Leptospira spp. isolated from tropical soils.</title>
        <authorList>
            <person name="Thibeaux R."/>
            <person name="Iraola G."/>
            <person name="Ferres I."/>
            <person name="Bierque E."/>
            <person name="Girault D."/>
            <person name="Soupe-Gilbert M.-E."/>
            <person name="Picardeau M."/>
            <person name="Goarant C."/>
        </authorList>
    </citation>
    <scope>NUCLEOTIDE SEQUENCE [LARGE SCALE GENOMIC DNA]</scope>
    <source>
        <strain evidence="6 7">FH4-C-A1</strain>
    </source>
</reference>
<dbReference type="PANTHER" id="PTHR43280">
    <property type="entry name" value="ARAC-FAMILY TRANSCRIPTIONAL REGULATOR"/>
    <property type="match status" value="1"/>
</dbReference>
<feature type="transmembrane region" description="Helical" evidence="4">
    <location>
        <begin position="94"/>
        <end position="118"/>
    </location>
</feature>
<dbReference type="Pfam" id="PF12833">
    <property type="entry name" value="HTH_18"/>
    <property type="match status" value="1"/>
</dbReference>
<feature type="transmembrane region" description="Helical" evidence="4">
    <location>
        <begin position="154"/>
        <end position="172"/>
    </location>
</feature>
<dbReference type="PROSITE" id="PS01124">
    <property type="entry name" value="HTH_ARAC_FAMILY_2"/>
    <property type="match status" value="1"/>
</dbReference>
<feature type="domain" description="HTH araC/xylS-type" evidence="5">
    <location>
        <begin position="279"/>
        <end position="380"/>
    </location>
</feature>
<evidence type="ECO:0000313" key="6">
    <source>
        <dbReference type="EMBL" id="PJZ59071.1"/>
    </source>
</evidence>
<feature type="transmembrane region" description="Helical" evidence="4">
    <location>
        <begin position="208"/>
        <end position="226"/>
    </location>
</feature>
<proteinExistence type="predicted"/>
<dbReference type="SMART" id="SM00342">
    <property type="entry name" value="HTH_ARAC"/>
    <property type="match status" value="1"/>
</dbReference>
<sequence>MELFMTVSDLLKEFVLFNDKASTYLICIHASAIALSFVAGISEIYKSKKVRMNMTRGLVSLTVSGCLILNNVAISFLVSPAFDNPTFYHRLFFGLYYGFLICPCLWGMFYTMYLLDFLKSPDSYCNRSTIVFPVMAILPFVFPNMISFSTFGDAIALGVQATTCVWSTYCIFRFTKRKIFLNFPFQNLWMCVTFAMHIYGVSIRSADLLLIVSLIPAHIVIYFFILEYNNPGFTWKDGIKNFGTFETNLLQGDSNLASSDEKLPRRNLMEGVNLQIIENRIEKFVKEREFTDEDIRLPDFAAYLGLSVHQTSFYLNQFKKLNFPEFINYHRFETAKQMIQENSELNLLEIALACGFNSPSSFHRASIKFTGLPPRELKKEVRKVVELEAVSQ</sequence>
<evidence type="ECO:0000256" key="2">
    <source>
        <dbReference type="ARBA" id="ARBA00023125"/>
    </source>
</evidence>
<keyword evidence="4" id="KW-0472">Membrane</keyword>
<dbReference type="InterPro" id="IPR009057">
    <property type="entry name" value="Homeodomain-like_sf"/>
</dbReference>
<accession>A0ABX4NQF8</accession>
<comment type="caution">
    <text evidence="6">The sequence shown here is derived from an EMBL/GenBank/DDBJ whole genome shotgun (WGS) entry which is preliminary data.</text>
</comment>
<dbReference type="PANTHER" id="PTHR43280:SF29">
    <property type="entry name" value="ARAC-FAMILY TRANSCRIPTIONAL REGULATOR"/>
    <property type="match status" value="1"/>
</dbReference>
<gene>
    <name evidence="6" type="ORF">CH367_03330</name>
</gene>
<dbReference type="InterPro" id="IPR018060">
    <property type="entry name" value="HTH_AraC"/>
</dbReference>
<keyword evidence="2" id="KW-0238">DNA-binding</keyword>
<keyword evidence="4" id="KW-0812">Transmembrane</keyword>
<protein>
    <recommendedName>
        <fullName evidence="5">HTH araC/xylS-type domain-containing protein</fullName>
    </recommendedName>
</protein>
<feature type="transmembrane region" description="Helical" evidence="4">
    <location>
        <begin position="179"/>
        <end position="202"/>
    </location>
</feature>
<keyword evidence="3" id="KW-0804">Transcription</keyword>
<evidence type="ECO:0000256" key="1">
    <source>
        <dbReference type="ARBA" id="ARBA00023015"/>
    </source>
</evidence>
<evidence type="ECO:0000256" key="4">
    <source>
        <dbReference type="SAM" id="Phobius"/>
    </source>
</evidence>
<evidence type="ECO:0000259" key="5">
    <source>
        <dbReference type="PROSITE" id="PS01124"/>
    </source>
</evidence>
<dbReference type="EMBL" id="NPDS01000001">
    <property type="protein sequence ID" value="PJZ59071.1"/>
    <property type="molecule type" value="Genomic_DNA"/>
</dbReference>
<feature type="transmembrane region" description="Helical" evidence="4">
    <location>
        <begin position="57"/>
        <end position="82"/>
    </location>
</feature>
<feature type="transmembrane region" description="Helical" evidence="4">
    <location>
        <begin position="23"/>
        <end position="45"/>
    </location>
</feature>
<organism evidence="6 7">
    <name type="scientific">Leptospira barantonii</name>
    <dbReference type="NCBI Taxonomy" id="2023184"/>
    <lineage>
        <taxon>Bacteria</taxon>
        <taxon>Pseudomonadati</taxon>
        <taxon>Spirochaetota</taxon>
        <taxon>Spirochaetia</taxon>
        <taxon>Leptospirales</taxon>
        <taxon>Leptospiraceae</taxon>
        <taxon>Leptospira</taxon>
    </lineage>
</organism>
<keyword evidence="1" id="KW-0805">Transcription regulation</keyword>
<dbReference type="Proteomes" id="UP000231879">
    <property type="component" value="Unassembled WGS sequence"/>
</dbReference>